<comment type="similarity">
    <text evidence="2 9">Belongs to the cytochrome P450 family.</text>
</comment>
<comment type="cofactor">
    <cofactor evidence="1 8">
        <name>heme</name>
        <dbReference type="ChEBI" id="CHEBI:30413"/>
    </cofactor>
</comment>
<comment type="caution">
    <text evidence="10">The sequence shown here is derived from an EMBL/GenBank/DDBJ whole genome shotgun (WGS) entry which is preliminary data.</text>
</comment>
<evidence type="ECO:0000256" key="9">
    <source>
        <dbReference type="RuleBase" id="RU000461"/>
    </source>
</evidence>
<dbReference type="Pfam" id="PF00067">
    <property type="entry name" value="p450"/>
    <property type="match status" value="1"/>
</dbReference>
<sequence>MDQLVSYCLISTVFFLLLFLKLKTNSKPSLKLPPGPWTLPILGSIHHLIGSLPFRVLRDLSLQHGELMFLQLGEQPTVVISSPELAREIMKVHDATFATRNPTVSVKILSYYGKDVAFAPYGDYWRQVRKICILELLSLKRVQSFRSIREEETANLVESILSLSGNGKLINLSDKIFSTVNDMSFRAVIGNKCKYQDIYLRELQKAFDLASGFNLVDLFPSSYLVSLISGAAREATRCHRELDRLLDGMIEEHRNKKGGADEVEDLLGVLLRLYDEDPEQLACNMDTVKAVIFDAFAAGSETSATVVDWAMFELMRSPLVMKKAQSEIRQLLQGQANITELDLFKLNFLHVVIKETLRLHPPFPLLLPRECQETCRIFGYDIPQRATVIVNAWAIGRDPKYWKHAEEFKPERFIDGSSDVDFKGMNFEFIPFGAGRRICPGMSFGLANIELVLANLLYHFDWELPAGVRPGELDTVESYGLSARRKADLILRAIPRVSISQ</sequence>
<dbReference type="GO" id="GO:0004497">
    <property type="term" value="F:monooxygenase activity"/>
    <property type="evidence" value="ECO:0007669"/>
    <property type="project" value="UniProtKB-KW"/>
</dbReference>
<dbReference type="InterPro" id="IPR001128">
    <property type="entry name" value="Cyt_P450"/>
</dbReference>
<keyword evidence="7 9" id="KW-0503">Monooxygenase</keyword>
<gene>
    <name evidence="10" type="ORF">LUZ63_005103</name>
</gene>
<evidence type="ECO:0000256" key="4">
    <source>
        <dbReference type="ARBA" id="ARBA00022723"/>
    </source>
</evidence>
<keyword evidence="4 8" id="KW-0479">Metal-binding</keyword>
<dbReference type="CDD" id="cd11072">
    <property type="entry name" value="CYP71-like"/>
    <property type="match status" value="1"/>
</dbReference>
<dbReference type="GO" id="GO:0020037">
    <property type="term" value="F:heme binding"/>
    <property type="evidence" value="ECO:0007669"/>
    <property type="project" value="InterPro"/>
</dbReference>
<dbReference type="FunFam" id="1.10.630.10:FF:000008">
    <property type="entry name" value="Cytochrome P450 71D8"/>
    <property type="match status" value="1"/>
</dbReference>
<dbReference type="PROSITE" id="PS00086">
    <property type="entry name" value="CYTOCHROME_P450"/>
    <property type="match status" value="1"/>
</dbReference>
<evidence type="ECO:0000256" key="6">
    <source>
        <dbReference type="ARBA" id="ARBA00023004"/>
    </source>
</evidence>
<protein>
    <recommendedName>
        <fullName evidence="12">Cytochrome P450</fullName>
    </recommendedName>
</protein>
<dbReference type="AlphaFoldDB" id="A0A9Q0CMA6"/>
<dbReference type="EMBL" id="JAMQYH010000002">
    <property type="protein sequence ID" value="KAJ1696591.1"/>
    <property type="molecule type" value="Genomic_DNA"/>
</dbReference>
<dbReference type="OrthoDB" id="1470350at2759"/>
<dbReference type="PANTHER" id="PTHR47955">
    <property type="entry name" value="CYTOCHROME P450 FAMILY 71 PROTEIN"/>
    <property type="match status" value="1"/>
</dbReference>
<dbReference type="GO" id="GO:0005506">
    <property type="term" value="F:iron ion binding"/>
    <property type="evidence" value="ECO:0007669"/>
    <property type="project" value="InterPro"/>
</dbReference>
<dbReference type="GO" id="GO:0016102">
    <property type="term" value="P:diterpenoid biosynthetic process"/>
    <property type="evidence" value="ECO:0007669"/>
    <property type="project" value="UniProtKB-ARBA"/>
</dbReference>
<evidence type="ECO:0000256" key="8">
    <source>
        <dbReference type="PIRSR" id="PIRSR602401-1"/>
    </source>
</evidence>
<evidence type="ECO:0000256" key="3">
    <source>
        <dbReference type="ARBA" id="ARBA00022617"/>
    </source>
</evidence>
<name>A0A9Q0CMA6_9POAL</name>
<dbReference type="Proteomes" id="UP001151287">
    <property type="component" value="Unassembled WGS sequence"/>
</dbReference>
<dbReference type="PRINTS" id="PR00385">
    <property type="entry name" value="P450"/>
</dbReference>
<dbReference type="InterPro" id="IPR002401">
    <property type="entry name" value="Cyt_P450_E_grp-I"/>
</dbReference>
<dbReference type="PRINTS" id="PR00463">
    <property type="entry name" value="EP450I"/>
</dbReference>
<accession>A0A9Q0CMA6</accession>
<evidence type="ECO:0000256" key="2">
    <source>
        <dbReference type="ARBA" id="ARBA00010617"/>
    </source>
</evidence>
<organism evidence="10 11">
    <name type="scientific">Rhynchospora breviuscula</name>
    <dbReference type="NCBI Taxonomy" id="2022672"/>
    <lineage>
        <taxon>Eukaryota</taxon>
        <taxon>Viridiplantae</taxon>
        <taxon>Streptophyta</taxon>
        <taxon>Embryophyta</taxon>
        <taxon>Tracheophyta</taxon>
        <taxon>Spermatophyta</taxon>
        <taxon>Magnoliopsida</taxon>
        <taxon>Liliopsida</taxon>
        <taxon>Poales</taxon>
        <taxon>Cyperaceae</taxon>
        <taxon>Cyperoideae</taxon>
        <taxon>Rhynchosporeae</taxon>
        <taxon>Rhynchospora</taxon>
    </lineage>
</organism>
<dbReference type="PANTHER" id="PTHR47955:SF8">
    <property type="entry name" value="CYTOCHROME P450 71D11-LIKE"/>
    <property type="match status" value="1"/>
</dbReference>
<feature type="binding site" description="axial binding residue" evidence="8">
    <location>
        <position position="439"/>
    </location>
    <ligand>
        <name>heme</name>
        <dbReference type="ChEBI" id="CHEBI:30413"/>
    </ligand>
    <ligandPart>
        <name>Fe</name>
        <dbReference type="ChEBI" id="CHEBI:18248"/>
    </ligandPart>
</feature>
<evidence type="ECO:0000256" key="5">
    <source>
        <dbReference type="ARBA" id="ARBA00023002"/>
    </source>
</evidence>
<keyword evidence="5 9" id="KW-0560">Oxidoreductase</keyword>
<keyword evidence="11" id="KW-1185">Reference proteome</keyword>
<evidence type="ECO:0000313" key="11">
    <source>
        <dbReference type="Proteomes" id="UP001151287"/>
    </source>
</evidence>
<evidence type="ECO:0000256" key="1">
    <source>
        <dbReference type="ARBA" id="ARBA00001971"/>
    </source>
</evidence>
<evidence type="ECO:0000256" key="7">
    <source>
        <dbReference type="ARBA" id="ARBA00023033"/>
    </source>
</evidence>
<dbReference type="GO" id="GO:0016705">
    <property type="term" value="F:oxidoreductase activity, acting on paired donors, with incorporation or reduction of molecular oxygen"/>
    <property type="evidence" value="ECO:0007669"/>
    <property type="project" value="InterPro"/>
</dbReference>
<dbReference type="InterPro" id="IPR017972">
    <property type="entry name" value="Cyt_P450_CS"/>
</dbReference>
<dbReference type="Gene3D" id="1.10.630.10">
    <property type="entry name" value="Cytochrome P450"/>
    <property type="match status" value="1"/>
</dbReference>
<evidence type="ECO:0008006" key="12">
    <source>
        <dbReference type="Google" id="ProtNLM"/>
    </source>
</evidence>
<keyword evidence="6 8" id="KW-0408">Iron</keyword>
<evidence type="ECO:0000313" key="10">
    <source>
        <dbReference type="EMBL" id="KAJ1696591.1"/>
    </source>
</evidence>
<keyword evidence="3 8" id="KW-0349">Heme</keyword>
<reference evidence="10" key="1">
    <citation type="journal article" date="2022" name="Cell">
        <title>Repeat-based holocentromeres influence genome architecture and karyotype evolution.</title>
        <authorList>
            <person name="Hofstatter P.G."/>
            <person name="Thangavel G."/>
            <person name="Lux T."/>
            <person name="Neumann P."/>
            <person name="Vondrak T."/>
            <person name="Novak P."/>
            <person name="Zhang M."/>
            <person name="Costa L."/>
            <person name="Castellani M."/>
            <person name="Scott A."/>
            <person name="Toegelov H."/>
            <person name="Fuchs J."/>
            <person name="Mata-Sucre Y."/>
            <person name="Dias Y."/>
            <person name="Vanzela A.L.L."/>
            <person name="Huettel B."/>
            <person name="Almeida C.C.S."/>
            <person name="Simkova H."/>
            <person name="Souza G."/>
            <person name="Pedrosa-Harand A."/>
            <person name="Macas J."/>
            <person name="Mayer K.F.X."/>
            <person name="Houben A."/>
            <person name="Marques A."/>
        </authorList>
    </citation>
    <scope>NUCLEOTIDE SEQUENCE</scope>
    <source>
        <strain evidence="10">RhyBre1mFocal</strain>
    </source>
</reference>
<dbReference type="InterPro" id="IPR036396">
    <property type="entry name" value="Cyt_P450_sf"/>
</dbReference>
<proteinExistence type="inferred from homology"/>
<dbReference type="SUPFAM" id="SSF48264">
    <property type="entry name" value="Cytochrome P450"/>
    <property type="match status" value="1"/>
</dbReference>